<comment type="caution">
    <text evidence="2">The sequence shown here is derived from an EMBL/GenBank/DDBJ whole genome shotgun (WGS) entry which is preliminary data.</text>
</comment>
<gene>
    <name evidence="2" type="ORF">HRI_001499900</name>
</gene>
<dbReference type="AlphaFoldDB" id="A0A9W7LW99"/>
<dbReference type="PANTHER" id="PTHR48200">
    <property type="entry name" value="PROTEIN, PUTATIVE-RELATED"/>
    <property type="match status" value="1"/>
</dbReference>
<proteinExistence type="predicted"/>
<dbReference type="InterPro" id="IPR056647">
    <property type="entry name" value="DUF7745"/>
</dbReference>
<sequence length="105" mass="11876">MDGAWFQGKIVEKGGSHCIAWSHIWNLIQLHPDFPRKRRLFALCIYGFIILPRALGHIDYATTYLFNKLEKGINPMSAILVETFRSLGACRRLGGGRFLGCTPLL</sequence>
<protein>
    <recommendedName>
        <fullName evidence="1">DUF7745 domain-containing protein</fullName>
    </recommendedName>
</protein>
<keyword evidence="3" id="KW-1185">Reference proteome</keyword>
<accession>A0A9W7LW99</accession>
<dbReference type="EMBL" id="BSYR01000015">
    <property type="protein sequence ID" value="GMI78306.1"/>
    <property type="molecule type" value="Genomic_DNA"/>
</dbReference>
<evidence type="ECO:0000313" key="2">
    <source>
        <dbReference type="EMBL" id="GMI78306.1"/>
    </source>
</evidence>
<dbReference type="Pfam" id="PF24924">
    <property type="entry name" value="DUF7745"/>
    <property type="match status" value="1"/>
</dbReference>
<evidence type="ECO:0000313" key="3">
    <source>
        <dbReference type="Proteomes" id="UP001165190"/>
    </source>
</evidence>
<dbReference type="Proteomes" id="UP001165190">
    <property type="component" value="Unassembled WGS sequence"/>
</dbReference>
<feature type="domain" description="DUF7745" evidence="1">
    <location>
        <begin position="39"/>
        <end position="105"/>
    </location>
</feature>
<dbReference type="PANTHER" id="PTHR48200:SF1">
    <property type="entry name" value="AMINOTRANSFERASE-LIKE PLANT MOBILE DOMAIN-CONTAINING PROTEIN"/>
    <property type="match status" value="1"/>
</dbReference>
<dbReference type="OrthoDB" id="1430424at2759"/>
<reference evidence="2" key="1">
    <citation type="submission" date="2023-05" db="EMBL/GenBank/DDBJ databases">
        <title>Genome and transcriptome analyses reveal genes involved in the formation of fine ridges on petal epidermal cells in Hibiscus trionum.</title>
        <authorList>
            <person name="Koshimizu S."/>
            <person name="Masuda S."/>
            <person name="Ishii T."/>
            <person name="Shirasu K."/>
            <person name="Hoshino A."/>
            <person name="Arita M."/>
        </authorList>
    </citation>
    <scope>NUCLEOTIDE SEQUENCE</scope>
    <source>
        <strain evidence="2">Hamamatsu line</strain>
    </source>
</reference>
<organism evidence="2 3">
    <name type="scientific">Hibiscus trionum</name>
    <name type="common">Flower of an hour</name>
    <dbReference type="NCBI Taxonomy" id="183268"/>
    <lineage>
        <taxon>Eukaryota</taxon>
        <taxon>Viridiplantae</taxon>
        <taxon>Streptophyta</taxon>
        <taxon>Embryophyta</taxon>
        <taxon>Tracheophyta</taxon>
        <taxon>Spermatophyta</taxon>
        <taxon>Magnoliopsida</taxon>
        <taxon>eudicotyledons</taxon>
        <taxon>Gunneridae</taxon>
        <taxon>Pentapetalae</taxon>
        <taxon>rosids</taxon>
        <taxon>malvids</taxon>
        <taxon>Malvales</taxon>
        <taxon>Malvaceae</taxon>
        <taxon>Malvoideae</taxon>
        <taxon>Hibiscus</taxon>
    </lineage>
</organism>
<name>A0A9W7LW99_HIBTR</name>
<evidence type="ECO:0000259" key="1">
    <source>
        <dbReference type="Pfam" id="PF24924"/>
    </source>
</evidence>